<keyword evidence="3" id="KW-1185">Reference proteome</keyword>
<proteinExistence type="predicted"/>
<evidence type="ECO:0000256" key="1">
    <source>
        <dbReference type="SAM" id="MobiDB-lite"/>
    </source>
</evidence>
<comment type="caution">
    <text evidence="2">The sequence shown here is derived from an EMBL/GenBank/DDBJ whole genome shotgun (WGS) entry which is preliminary data.</text>
</comment>
<feature type="compositionally biased region" description="Basic and acidic residues" evidence="1">
    <location>
        <begin position="405"/>
        <end position="419"/>
    </location>
</feature>
<protein>
    <submittedName>
        <fullName evidence="2">Uncharacterized protein</fullName>
    </submittedName>
</protein>
<sequence>MGWSRGNWRGKLGDSGLTKRWALGLSQASGGDEWHGGMTLVRWLVPGVECPIGQQLPGHFSSGGDDWPLNLKCSLPLSRFPSMRCPTPRDASLALGAHHAALHAPSTWRPCRLPAMYTRPPPSLEPSPPGPPCRPFPSASAPVLQTSKHLPPPEKASRSSHLFFSAQRPPSPTFFVSSCKAPPPATPSLSRQSSEAKASPVSSVAGLPAALSRVLLDIYQSSFFSPATPHSFHSFMPSSLPTPPRNPDQDPHDQALLVDPCLESVSRAVRLPLKSSSSFPPPFFIHRRSPTSATKTPVLRVQIPFSVPCPTSPLPSSSRSPSLTLEHFGLPLSCTCLLAPARELRSFTVGSGRRHQSTLKRYSISPSTPIPLAQSALCAVVGKTERPGVVHYQPVRSGPSTPHPCDPRRLQGFDTHLRAPPDPPGDWGK</sequence>
<dbReference type="Proteomes" id="UP000813385">
    <property type="component" value="Unassembled WGS sequence"/>
</dbReference>
<accession>A0A8K0X115</accession>
<evidence type="ECO:0000313" key="2">
    <source>
        <dbReference type="EMBL" id="KAH7358204.1"/>
    </source>
</evidence>
<name>A0A8K0X115_9PEZI</name>
<dbReference type="EMBL" id="JAGPXD010000004">
    <property type="protein sequence ID" value="KAH7358204.1"/>
    <property type="molecule type" value="Genomic_DNA"/>
</dbReference>
<feature type="compositionally biased region" description="Pro residues" evidence="1">
    <location>
        <begin position="119"/>
        <end position="135"/>
    </location>
</feature>
<feature type="region of interest" description="Disordered" evidence="1">
    <location>
        <begin position="119"/>
        <end position="161"/>
    </location>
</feature>
<dbReference type="AlphaFoldDB" id="A0A8K0X115"/>
<feature type="region of interest" description="Disordered" evidence="1">
    <location>
        <begin position="390"/>
        <end position="429"/>
    </location>
</feature>
<reference evidence="2" key="1">
    <citation type="journal article" date="2021" name="Nat. Commun.">
        <title>Genetic determinants of endophytism in the Arabidopsis root mycobiome.</title>
        <authorList>
            <person name="Mesny F."/>
            <person name="Miyauchi S."/>
            <person name="Thiergart T."/>
            <person name="Pickel B."/>
            <person name="Atanasova L."/>
            <person name="Karlsson M."/>
            <person name="Huettel B."/>
            <person name="Barry K.W."/>
            <person name="Haridas S."/>
            <person name="Chen C."/>
            <person name="Bauer D."/>
            <person name="Andreopoulos W."/>
            <person name="Pangilinan J."/>
            <person name="LaButti K."/>
            <person name="Riley R."/>
            <person name="Lipzen A."/>
            <person name="Clum A."/>
            <person name="Drula E."/>
            <person name="Henrissat B."/>
            <person name="Kohler A."/>
            <person name="Grigoriev I.V."/>
            <person name="Martin F.M."/>
            <person name="Hacquard S."/>
        </authorList>
    </citation>
    <scope>NUCLEOTIDE SEQUENCE</scope>
    <source>
        <strain evidence="2">MPI-CAGE-AT-0016</strain>
    </source>
</reference>
<evidence type="ECO:0000313" key="3">
    <source>
        <dbReference type="Proteomes" id="UP000813385"/>
    </source>
</evidence>
<feature type="region of interest" description="Disordered" evidence="1">
    <location>
        <begin position="235"/>
        <end position="254"/>
    </location>
</feature>
<feature type="compositionally biased region" description="Pro residues" evidence="1">
    <location>
        <begin position="420"/>
        <end position="429"/>
    </location>
</feature>
<gene>
    <name evidence="2" type="ORF">B0T11DRAFT_101100</name>
</gene>
<organism evidence="2 3">
    <name type="scientific">Plectosphaerella cucumerina</name>
    <dbReference type="NCBI Taxonomy" id="40658"/>
    <lineage>
        <taxon>Eukaryota</taxon>
        <taxon>Fungi</taxon>
        <taxon>Dikarya</taxon>
        <taxon>Ascomycota</taxon>
        <taxon>Pezizomycotina</taxon>
        <taxon>Sordariomycetes</taxon>
        <taxon>Hypocreomycetidae</taxon>
        <taxon>Glomerellales</taxon>
        <taxon>Plectosphaerellaceae</taxon>
        <taxon>Plectosphaerella</taxon>
    </lineage>
</organism>